<accession>A0A916XCA4</accession>
<name>A0A916XCA4_9HYPH</name>
<reference evidence="6" key="1">
    <citation type="journal article" date="2014" name="Int. J. Syst. Evol. Microbiol.">
        <title>Complete genome sequence of Corynebacterium casei LMG S-19264T (=DSM 44701T), isolated from a smear-ripened cheese.</title>
        <authorList>
            <consortium name="US DOE Joint Genome Institute (JGI-PGF)"/>
            <person name="Walter F."/>
            <person name="Albersmeier A."/>
            <person name="Kalinowski J."/>
            <person name="Ruckert C."/>
        </authorList>
    </citation>
    <scope>NUCLEOTIDE SEQUENCE</scope>
    <source>
        <strain evidence="6">CGMCC 1.12919</strain>
    </source>
</reference>
<keyword evidence="3" id="KW-0813">Transport</keyword>
<proteinExistence type="inferred from homology"/>
<evidence type="ECO:0000256" key="1">
    <source>
        <dbReference type="ARBA" id="ARBA00010062"/>
    </source>
</evidence>
<dbReference type="EMBL" id="BMGG01000003">
    <property type="protein sequence ID" value="GGC61289.1"/>
    <property type="molecule type" value="Genomic_DNA"/>
</dbReference>
<organism evidence="6 7">
    <name type="scientific">Chelatococcus reniformis</name>
    <dbReference type="NCBI Taxonomy" id="1494448"/>
    <lineage>
        <taxon>Bacteria</taxon>
        <taxon>Pseudomonadati</taxon>
        <taxon>Pseudomonadota</taxon>
        <taxon>Alphaproteobacteria</taxon>
        <taxon>Hyphomicrobiales</taxon>
        <taxon>Chelatococcaceae</taxon>
        <taxon>Chelatococcus</taxon>
    </lineage>
</organism>
<dbReference type="AlphaFoldDB" id="A0A916XCA4"/>
<feature type="chain" id="PRO_5037618931" evidence="4">
    <location>
        <begin position="24"/>
        <end position="404"/>
    </location>
</feature>
<evidence type="ECO:0000256" key="3">
    <source>
        <dbReference type="ARBA" id="ARBA00022970"/>
    </source>
</evidence>
<evidence type="ECO:0000256" key="2">
    <source>
        <dbReference type="ARBA" id="ARBA00022729"/>
    </source>
</evidence>
<evidence type="ECO:0000256" key="4">
    <source>
        <dbReference type="SAM" id="SignalP"/>
    </source>
</evidence>
<keyword evidence="2 4" id="KW-0732">Signal</keyword>
<keyword evidence="7" id="KW-1185">Reference proteome</keyword>
<dbReference type="Pfam" id="PF13458">
    <property type="entry name" value="Peripla_BP_6"/>
    <property type="match status" value="1"/>
</dbReference>
<dbReference type="PANTHER" id="PTHR30483">
    <property type="entry name" value="LEUCINE-SPECIFIC-BINDING PROTEIN"/>
    <property type="match status" value="1"/>
</dbReference>
<protein>
    <submittedName>
        <fullName evidence="6">ABC transporter substrate-binding protein</fullName>
    </submittedName>
</protein>
<comment type="caution">
    <text evidence="6">The sequence shown here is derived from an EMBL/GenBank/DDBJ whole genome shotgun (WGS) entry which is preliminary data.</text>
</comment>
<dbReference type="InterPro" id="IPR028082">
    <property type="entry name" value="Peripla_BP_I"/>
</dbReference>
<dbReference type="InterPro" id="IPR051010">
    <property type="entry name" value="BCAA_transport"/>
</dbReference>
<dbReference type="InterPro" id="IPR028081">
    <property type="entry name" value="Leu-bd"/>
</dbReference>
<keyword evidence="3" id="KW-0029">Amino-acid transport</keyword>
<dbReference type="PANTHER" id="PTHR30483:SF6">
    <property type="entry name" value="PERIPLASMIC BINDING PROTEIN OF ABC TRANSPORTER FOR NATURAL AMINO ACIDS"/>
    <property type="match status" value="1"/>
</dbReference>
<feature type="domain" description="Leucine-binding protein" evidence="5">
    <location>
        <begin position="30"/>
        <end position="365"/>
    </location>
</feature>
<dbReference type="SUPFAM" id="SSF53822">
    <property type="entry name" value="Periplasmic binding protein-like I"/>
    <property type="match status" value="1"/>
</dbReference>
<dbReference type="Gene3D" id="3.40.50.2300">
    <property type="match status" value="2"/>
</dbReference>
<sequence>MMQGGFLLTFAAVLAAVAAPAMAQVSDNVVRIGVLNDQSGPYADLSGPGSVVAARMAAEEFEGKLGGAKVEIVAADHQNKPDIGSTIVREWFDTRGVDAVADVPTSSVALSVQEVARQKQKIFLVSGAASEAMSGKACSPFSIHTADDTYALTHGTVKAAVENGADTWFFITADYTFGHLIEEQSRKLIEAAGGKVLGAVRHPQNTRDFAQYVLQAKASGAKAIGLANAGADTVNAIKQAGEFGLYAGGQRLVGLILFISEIKALGLKDAQGLLLTEGFYWDMNDEARAWSKRFEARFGRMPTREQATTYATIVHYLKGVASVGTDDPVKVMQAMKAAPMAFFGQSGPIRADGRFVHDLMLYQVKSPEESKGEWDFYKPVRAIAGQDAFVPLDKSECPLVRGGQ</sequence>
<dbReference type="GO" id="GO:0006865">
    <property type="term" value="P:amino acid transport"/>
    <property type="evidence" value="ECO:0007669"/>
    <property type="project" value="UniProtKB-KW"/>
</dbReference>
<feature type="signal peptide" evidence="4">
    <location>
        <begin position="1"/>
        <end position="23"/>
    </location>
</feature>
<gene>
    <name evidence="6" type="ORF">GCM10010994_19810</name>
</gene>
<comment type="similarity">
    <text evidence="1">Belongs to the leucine-binding protein family.</text>
</comment>
<reference evidence="6" key="2">
    <citation type="submission" date="2020-09" db="EMBL/GenBank/DDBJ databases">
        <authorList>
            <person name="Sun Q."/>
            <person name="Zhou Y."/>
        </authorList>
    </citation>
    <scope>NUCLEOTIDE SEQUENCE</scope>
    <source>
        <strain evidence="6">CGMCC 1.12919</strain>
    </source>
</reference>
<dbReference type="CDD" id="cd06327">
    <property type="entry name" value="PBP1_SBP-like"/>
    <property type="match status" value="1"/>
</dbReference>
<evidence type="ECO:0000313" key="6">
    <source>
        <dbReference type="EMBL" id="GGC61289.1"/>
    </source>
</evidence>
<dbReference type="Proteomes" id="UP000637002">
    <property type="component" value="Unassembled WGS sequence"/>
</dbReference>
<evidence type="ECO:0000313" key="7">
    <source>
        <dbReference type="Proteomes" id="UP000637002"/>
    </source>
</evidence>
<evidence type="ECO:0000259" key="5">
    <source>
        <dbReference type="Pfam" id="PF13458"/>
    </source>
</evidence>